<accession>A0A1Y2IKQ5</accession>
<evidence type="ECO:0000313" key="2">
    <source>
        <dbReference type="EMBL" id="OSD01720.1"/>
    </source>
</evidence>
<protein>
    <submittedName>
        <fullName evidence="2">Uncharacterized protein</fullName>
    </submittedName>
</protein>
<reference evidence="2 3" key="1">
    <citation type="journal article" date="2015" name="Biotechnol. Biofuels">
        <title>Enhanced degradation of softwood versus hardwood by the white-rot fungus Pycnoporus coccineus.</title>
        <authorList>
            <person name="Couturier M."/>
            <person name="Navarro D."/>
            <person name="Chevret D."/>
            <person name="Henrissat B."/>
            <person name="Piumi F."/>
            <person name="Ruiz-Duenas F.J."/>
            <person name="Martinez A.T."/>
            <person name="Grigoriev I.V."/>
            <person name="Riley R."/>
            <person name="Lipzen A."/>
            <person name="Berrin J.G."/>
            <person name="Master E.R."/>
            <person name="Rosso M.N."/>
        </authorList>
    </citation>
    <scope>NUCLEOTIDE SEQUENCE [LARGE SCALE GENOMIC DNA]</scope>
    <source>
        <strain evidence="2 3">BRFM310</strain>
    </source>
</reference>
<dbReference type="AlphaFoldDB" id="A0A1Y2IKQ5"/>
<evidence type="ECO:0000256" key="1">
    <source>
        <dbReference type="SAM" id="MobiDB-lite"/>
    </source>
</evidence>
<dbReference type="EMBL" id="KZ084109">
    <property type="protein sequence ID" value="OSD01720.1"/>
    <property type="molecule type" value="Genomic_DNA"/>
</dbReference>
<name>A0A1Y2IKQ5_TRAC3</name>
<evidence type="ECO:0000313" key="3">
    <source>
        <dbReference type="Proteomes" id="UP000193067"/>
    </source>
</evidence>
<feature type="region of interest" description="Disordered" evidence="1">
    <location>
        <begin position="1"/>
        <end position="21"/>
    </location>
</feature>
<gene>
    <name evidence="2" type="ORF">PYCCODRAFT_466716</name>
</gene>
<dbReference type="Proteomes" id="UP000193067">
    <property type="component" value="Unassembled WGS sequence"/>
</dbReference>
<proteinExistence type="predicted"/>
<organism evidence="2 3">
    <name type="scientific">Trametes coccinea (strain BRFM310)</name>
    <name type="common">Pycnoporus coccineus</name>
    <dbReference type="NCBI Taxonomy" id="1353009"/>
    <lineage>
        <taxon>Eukaryota</taxon>
        <taxon>Fungi</taxon>
        <taxon>Dikarya</taxon>
        <taxon>Basidiomycota</taxon>
        <taxon>Agaricomycotina</taxon>
        <taxon>Agaricomycetes</taxon>
        <taxon>Polyporales</taxon>
        <taxon>Polyporaceae</taxon>
        <taxon>Trametes</taxon>
    </lineage>
</organism>
<keyword evidence="3" id="KW-1185">Reference proteome</keyword>
<sequence length="107" mass="11558">MLLTVSPQRPPPPTISGPMPVEAVTRTCPSARNTHLPSPACTGLWVLEGLPPTLRGTSWAVSAGIEDRPTSPSLAGQLASSWPDPRPFKMYAYHFRGVPGRLSVYHK</sequence>